<proteinExistence type="predicted"/>
<sequence>MTGDHSGNLIGLPKAQAALFAITAAWSLICLLDTPYPALAPLQNLPTLAIIAILVWLARKPTLPTSAIACTCLFLALHALGGRYIYSYVPYDAWAQTMGLPEPGKLLGLQRNSYDRVVHFGFGLLWVHPISSWLNRRWGISLRLATYIAVEFVLAGSALYEIFEWLLTLSMAGPDADAYNGQQGDVWDAQKDMACATVGAFSAATLLMLQRLLQRGD</sequence>
<accession>A0ABT6CFU0</accession>
<evidence type="ECO:0000313" key="2">
    <source>
        <dbReference type="EMBL" id="MDF8332697.1"/>
    </source>
</evidence>
<keyword evidence="3" id="KW-1185">Reference proteome</keyword>
<dbReference type="InterPro" id="IPR014509">
    <property type="entry name" value="YjdF-like"/>
</dbReference>
<dbReference type="InterPro" id="IPR058534">
    <property type="entry name" value="YjdF"/>
</dbReference>
<evidence type="ECO:0000313" key="3">
    <source>
        <dbReference type="Proteomes" id="UP001222770"/>
    </source>
</evidence>
<evidence type="ECO:0000256" key="1">
    <source>
        <dbReference type="SAM" id="Phobius"/>
    </source>
</evidence>
<protein>
    <submittedName>
        <fullName evidence="2">DUF2238 domain-containing protein</fullName>
    </submittedName>
</protein>
<keyword evidence="1" id="KW-0812">Transmembrane</keyword>
<feature type="transmembrane region" description="Helical" evidence="1">
    <location>
        <begin position="12"/>
        <end position="32"/>
    </location>
</feature>
<comment type="caution">
    <text evidence="2">The sequence shown here is derived from an EMBL/GenBank/DDBJ whole genome shotgun (WGS) entry which is preliminary data.</text>
</comment>
<feature type="transmembrane region" description="Helical" evidence="1">
    <location>
        <begin position="65"/>
        <end position="86"/>
    </location>
</feature>
<gene>
    <name evidence="2" type="ORF">POM99_05730</name>
</gene>
<organism evidence="2 3">
    <name type="scientific">Novosphingobium cyanobacteriorum</name>
    <dbReference type="NCBI Taxonomy" id="3024215"/>
    <lineage>
        <taxon>Bacteria</taxon>
        <taxon>Pseudomonadati</taxon>
        <taxon>Pseudomonadota</taxon>
        <taxon>Alphaproteobacteria</taxon>
        <taxon>Sphingomonadales</taxon>
        <taxon>Sphingomonadaceae</taxon>
        <taxon>Novosphingobium</taxon>
    </lineage>
</organism>
<keyword evidence="1" id="KW-0472">Membrane</keyword>
<dbReference type="EMBL" id="JAROCY010000004">
    <property type="protein sequence ID" value="MDF8332697.1"/>
    <property type="molecule type" value="Genomic_DNA"/>
</dbReference>
<feature type="transmembrane region" description="Helical" evidence="1">
    <location>
        <begin position="144"/>
        <end position="163"/>
    </location>
</feature>
<dbReference type="Proteomes" id="UP001222770">
    <property type="component" value="Unassembled WGS sequence"/>
</dbReference>
<dbReference type="RefSeq" id="WP_277275901.1">
    <property type="nucleotide sequence ID" value="NZ_JAROCY010000004.1"/>
</dbReference>
<feature type="transmembrane region" description="Helical" evidence="1">
    <location>
        <begin position="38"/>
        <end position="58"/>
    </location>
</feature>
<feature type="transmembrane region" description="Helical" evidence="1">
    <location>
        <begin position="117"/>
        <end position="135"/>
    </location>
</feature>
<reference evidence="2 3" key="1">
    <citation type="submission" date="2023-03" db="EMBL/GenBank/DDBJ databases">
        <title>Novosphingobium cyanobacteriorum sp. nov., isolated from a eutrophic reservoir during the Microcystis bloom period.</title>
        <authorList>
            <person name="Kang M."/>
            <person name="Le V."/>
            <person name="Ko S.-R."/>
            <person name="Lee S.-A."/>
            <person name="Ahn C.-Y."/>
        </authorList>
    </citation>
    <scope>NUCLEOTIDE SEQUENCE [LARGE SCALE GENOMIC DNA]</scope>
    <source>
        <strain evidence="2 3">HBC54</strain>
    </source>
</reference>
<name>A0ABT6CFU0_9SPHN</name>
<dbReference type="Pfam" id="PF09997">
    <property type="entry name" value="DUF2238"/>
    <property type="match status" value="1"/>
</dbReference>
<dbReference type="PIRSF" id="PIRSF020606">
    <property type="entry name" value="UCP020606"/>
    <property type="match status" value="1"/>
</dbReference>
<keyword evidence="1" id="KW-1133">Transmembrane helix</keyword>